<dbReference type="SUPFAM" id="SSF52266">
    <property type="entry name" value="SGNH hydrolase"/>
    <property type="match status" value="1"/>
</dbReference>
<proteinExistence type="predicted"/>
<dbReference type="Proteomes" id="UP001209922">
    <property type="component" value="Unassembled WGS sequence"/>
</dbReference>
<gene>
    <name evidence="2" type="ORF">OK345_04465</name>
</gene>
<organism evidence="2 3">
    <name type="scientific">Xanthomonas chitinilytica</name>
    <dbReference type="NCBI Taxonomy" id="2989819"/>
    <lineage>
        <taxon>Bacteria</taxon>
        <taxon>Pseudomonadati</taxon>
        <taxon>Pseudomonadota</taxon>
        <taxon>Gammaproteobacteria</taxon>
        <taxon>Lysobacterales</taxon>
        <taxon>Lysobacteraceae</taxon>
        <taxon>Xanthomonas</taxon>
    </lineage>
</organism>
<dbReference type="EMBL" id="JAPCHY010000003">
    <property type="protein sequence ID" value="MCW4471760.1"/>
    <property type="molecule type" value="Genomic_DNA"/>
</dbReference>
<keyword evidence="2" id="KW-0378">Hydrolase</keyword>
<dbReference type="PANTHER" id="PTHR30383:SF5">
    <property type="entry name" value="SGNH HYDROLASE-TYPE ESTERASE DOMAIN-CONTAINING PROTEIN"/>
    <property type="match status" value="1"/>
</dbReference>
<accession>A0ABT3JTK7</accession>
<name>A0ABT3JTK7_9XANT</name>
<protein>
    <submittedName>
        <fullName evidence="2">SGNH/GDSL hydrolase family protein</fullName>
    </submittedName>
</protein>
<dbReference type="Pfam" id="PF13472">
    <property type="entry name" value="Lipase_GDSL_2"/>
    <property type="match status" value="1"/>
</dbReference>
<evidence type="ECO:0000313" key="3">
    <source>
        <dbReference type="Proteomes" id="UP001209922"/>
    </source>
</evidence>
<dbReference type="GO" id="GO:0016787">
    <property type="term" value="F:hydrolase activity"/>
    <property type="evidence" value="ECO:0007669"/>
    <property type="project" value="UniProtKB-KW"/>
</dbReference>
<dbReference type="InterPro" id="IPR013830">
    <property type="entry name" value="SGNH_hydro"/>
</dbReference>
<evidence type="ECO:0000259" key="1">
    <source>
        <dbReference type="Pfam" id="PF13472"/>
    </source>
</evidence>
<evidence type="ECO:0000313" key="2">
    <source>
        <dbReference type="EMBL" id="MCW4471760.1"/>
    </source>
</evidence>
<dbReference type="Gene3D" id="3.40.50.1110">
    <property type="entry name" value="SGNH hydrolase"/>
    <property type="match status" value="1"/>
</dbReference>
<dbReference type="CDD" id="cd01832">
    <property type="entry name" value="SGNH_hydrolase_like_1"/>
    <property type="match status" value="1"/>
</dbReference>
<dbReference type="PANTHER" id="PTHR30383">
    <property type="entry name" value="THIOESTERASE 1/PROTEASE 1/LYSOPHOSPHOLIPASE L1"/>
    <property type="match status" value="1"/>
</dbReference>
<comment type="caution">
    <text evidence="2">The sequence shown here is derived from an EMBL/GenBank/DDBJ whole genome shotgun (WGS) entry which is preliminary data.</text>
</comment>
<reference evidence="2 3" key="1">
    <citation type="submission" date="2022-10" db="EMBL/GenBank/DDBJ databases">
        <title>Xanthomonas sp. H13-6.</title>
        <authorList>
            <person name="Liu X."/>
            <person name="Deng Z."/>
            <person name="Jiang Y."/>
            <person name="Yu T."/>
            <person name="Ai J."/>
        </authorList>
    </citation>
    <scope>NUCLEOTIDE SEQUENCE [LARGE SCALE GENOMIC DNA]</scope>
    <source>
        <strain evidence="2 3">H13-6</strain>
    </source>
</reference>
<dbReference type="InterPro" id="IPR051532">
    <property type="entry name" value="Ester_Hydrolysis_Enzymes"/>
</dbReference>
<dbReference type="RefSeq" id="WP_265126721.1">
    <property type="nucleotide sequence ID" value="NZ_JAPCHY010000003.1"/>
</dbReference>
<keyword evidence="3" id="KW-1185">Reference proteome</keyword>
<sequence length="213" mass="22823">MAAADGSGALRYLALGDSYTIGEGVAEDGRWPRQLAAALRGEGIDLADPRIVATTGWTTDELAAGIDAAQPHGPFDLVSLLIGVNDQYRGRPLDDYRPRFAALLERAVGFAGGDPARVLVLSIPDWGVTPFARAQGRDATVIARELDAFNAAARRLCEQRGARFVDTSAINRERGAEAAMLVDDGLHPSAAMYALWTRQAQPAARDILAEPRR</sequence>
<feature type="domain" description="SGNH hydrolase-type esterase" evidence="1">
    <location>
        <begin position="14"/>
        <end position="195"/>
    </location>
</feature>
<dbReference type="InterPro" id="IPR036514">
    <property type="entry name" value="SGNH_hydro_sf"/>
</dbReference>